<sequence length="637" mass="68419">MKNKQQMGGVNGVGWLGVLMGLGILSLSAEVVPLTENWHLYDPEGNSSLSAQSATGFEATISDLEDPTIAGNRPAVVQEFEPVDVSEVGASLRVQFDVELLTEVIDQNDTDFRFSFYDTSTNFEIIVGMVDLGSPSGTGMRLRVDNYISTRTVDEVTEEEIPSDFEPGDYSHLGEGGGTLSPSGGNPGGDGLKFLQDVHSFEATVTRISPSELEIVTQWVVEPTGGFEQRWASVAAVLNEAEPVNTNDVPPGGGFQTINGFGFRLNDANPFNADGNDETVESGSYRISSLQIDRSVLVSNPDDWFLYKGEGDEITNLTGVSADGFTAEIGAVAEGVALPAITQQFAPLALSEVGQSIEASFDLKLLSDVYKGSDTDFRFGFFDTASNFEFVLGMIDFGPPGGTAMRIRVDDHISSYEEGEELTPFIEGDFAVFLSAGGTLGQSGDPNLVGLQFPNDTSRFVTRVTRISETEVEMATTWYNDPVTGQFTAITATALIDESAPPNPDDVPPSGTFTQLNGFGFRIFDAHPFEDSENPSVDSGSFEISNFRLRYCGAPVEVVTEGIEVIGITLQPESGDYLVEWVAEDGASYDVYKSLDLVDFGENPVATVVASGPTGSYLIPATEVATDGRAFFRLSKQ</sequence>
<organism evidence="2 3">
    <name type="scientific">Roseibacillus ishigakijimensis</name>
    <dbReference type="NCBI Taxonomy" id="454146"/>
    <lineage>
        <taxon>Bacteria</taxon>
        <taxon>Pseudomonadati</taxon>
        <taxon>Verrucomicrobiota</taxon>
        <taxon>Verrucomicrobiia</taxon>
        <taxon>Verrucomicrobiales</taxon>
        <taxon>Verrucomicrobiaceae</taxon>
        <taxon>Roseibacillus</taxon>
    </lineage>
</organism>
<dbReference type="Proteomes" id="UP000604083">
    <property type="component" value="Unassembled WGS sequence"/>
</dbReference>
<keyword evidence="3" id="KW-1185">Reference proteome</keyword>
<evidence type="ECO:0000313" key="2">
    <source>
        <dbReference type="EMBL" id="MBK1832938.1"/>
    </source>
</evidence>
<feature type="compositionally biased region" description="Acidic residues" evidence="1">
    <location>
        <begin position="158"/>
        <end position="167"/>
    </location>
</feature>
<reference evidence="2" key="1">
    <citation type="submission" date="2021-01" db="EMBL/GenBank/DDBJ databases">
        <title>Modified the classification status of verrucomicrobia.</title>
        <authorList>
            <person name="Feng X."/>
        </authorList>
    </citation>
    <scope>NUCLEOTIDE SEQUENCE</scope>
    <source>
        <strain evidence="2">KCTC 12986</strain>
    </source>
</reference>
<feature type="compositionally biased region" description="Gly residues" evidence="1">
    <location>
        <begin position="174"/>
        <end position="189"/>
    </location>
</feature>
<evidence type="ECO:0000313" key="3">
    <source>
        <dbReference type="Proteomes" id="UP000604083"/>
    </source>
</evidence>
<feature type="region of interest" description="Disordered" evidence="1">
    <location>
        <begin position="158"/>
        <end position="189"/>
    </location>
</feature>
<dbReference type="EMBL" id="JAENIO010000004">
    <property type="protein sequence ID" value="MBK1832938.1"/>
    <property type="molecule type" value="Genomic_DNA"/>
</dbReference>
<dbReference type="AlphaFoldDB" id="A0A934VGJ6"/>
<name>A0A934VGJ6_9BACT</name>
<proteinExistence type="predicted"/>
<evidence type="ECO:0000256" key="1">
    <source>
        <dbReference type="SAM" id="MobiDB-lite"/>
    </source>
</evidence>
<dbReference type="RefSeq" id="WP_200390373.1">
    <property type="nucleotide sequence ID" value="NZ_JAENIO010000004.1"/>
</dbReference>
<gene>
    <name evidence="2" type="ORF">JIN78_02590</name>
</gene>
<protein>
    <submittedName>
        <fullName evidence="2">Uncharacterized protein</fullName>
    </submittedName>
</protein>
<accession>A0A934VGJ6</accession>
<comment type="caution">
    <text evidence="2">The sequence shown here is derived from an EMBL/GenBank/DDBJ whole genome shotgun (WGS) entry which is preliminary data.</text>
</comment>